<evidence type="ECO:0000313" key="1">
    <source>
        <dbReference type="EMBL" id="KHE92465.1"/>
    </source>
</evidence>
<proteinExistence type="predicted"/>
<gene>
    <name evidence="1" type="ORF">SCABRO_01782</name>
</gene>
<reference evidence="1 2" key="1">
    <citation type="submission" date="2014-10" db="EMBL/GenBank/DDBJ databases">
        <title>Draft genome of anammox bacterium scalindua brodae, obtained using differential coverage binning of sequence data from two enrichment reactors.</title>
        <authorList>
            <person name="Speth D.R."/>
            <person name="Russ L."/>
            <person name="Kartal B."/>
            <person name="Op den Camp H.J."/>
            <person name="Dutilh B.E."/>
            <person name="Jetten M.S."/>
        </authorList>
    </citation>
    <scope>NUCLEOTIDE SEQUENCE [LARGE SCALE GENOMIC DNA]</scope>
    <source>
        <strain evidence="1">RU1</strain>
    </source>
</reference>
<name>A0A0B0EPB7_9BACT</name>
<dbReference type="EMBL" id="JRYO01000128">
    <property type="protein sequence ID" value="KHE92465.1"/>
    <property type="molecule type" value="Genomic_DNA"/>
</dbReference>
<protein>
    <submittedName>
        <fullName evidence="1">Uncharacterized protein</fullName>
    </submittedName>
</protein>
<accession>A0A0B0EPB7</accession>
<organism evidence="1 2">
    <name type="scientific">Candidatus Scalindua brodae</name>
    <dbReference type="NCBI Taxonomy" id="237368"/>
    <lineage>
        <taxon>Bacteria</taxon>
        <taxon>Pseudomonadati</taxon>
        <taxon>Planctomycetota</taxon>
        <taxon>Candidatus Brocadiia</taxon>
        <taxon>Candidatus Brocadiales</taxon>
        <taxon>Candidatus Scalinduaceae</taxon>
        <taxon>Candidatus Scalindua</taxon>
    </lineage>
</organism>
<sequence>MNKNKPVQMKYCGERDKKVIIVFPDDAEDGIWEHTVAEDFMKGYSEKDADYDKL</sequence>
<dbReference type="AlphaFoldDB" id="A0A0B0EPB7"/>
<comment type="caution">
    <text evidence="1">The sequence shown here is derived from an EMBL/GenBank/DDBJ whole genome shotgun (WGS) entry which is preliminary data.</text>
</comment>
<evidence type="ECO:0000313" key="2">
    <source>
        <dbReference type="Proteomes" id="UP000030652"/>
    </source>
</evidence>
<dbReference type="Proteomes" id="UP000030652">
    <property type="component" value="Unassembled WGS sequence"/>
</dbReference>